<dbReference type="InterPro" id="IPR008972">
    <property type="entry name" value="Cupredoxin"/>
</dbReference>
<dbReference type="GO" id="GO:0005507">
    <property type="term" value="F:copper ion binding"/>
    <property type="evidence" value="ECO:0007669"/>
    <property type="project" value="InterPro"/>
</dbReference>
<feature type="domain" description="Plastocyanin-like" evidence="12">
    <location>
        <begin position="118"/>
        <end position="234"/>
    </location>
</feature>
<feature type="signal peptide" evidence="10">
    <location>
        <begin position="1"/>
        <end position="18"/>
    </location>
</feature>
<dbReference type="EC" id="1.10.3.2" evidence="5"/>
<evidence type="ECO:0000256" key="8">
    <source>
        <dbReference type="ARBA" id="ARBA00023002"/>
    </source>
</evidence>
<evidence type="ECO:0000256" key="9">
    <source>
        <dbReference type="ARBA" id="ARBA00023008"/>
    </source>
</evidence>
<name>A0A6A4ICK7_9AGAR</name>
<evidence type="ECO:0000256" key="3">
    <source>
        <dbReference type="ARBA" id="ARBA00004613"/>
    </source>
</evidence>
<evidence type="ECO:0000256" key="2">
    <source>
        <dbReference type="ARBA" id="ARBA00001935"/>
    </source>
</evidence>
<evidence type="ECO:0000256" key="1">
    <source>
        <dbReference type="ARBA" id="ARBA00000349"/>
    </source>
</evidence>
<dbReference type="InterPro" id="IPR001117">
    <property type="entry name" value="Cu-oxidase_2nd"/>
</dbReference>
<evidence type="ECO:0000256" key="7">
    <source>
        <dbReference type="ARBA" id="ARBA00022723"/>
    </source>
</evidence>
<dbReference type="InterPro" id="IPR045087">
    <property type="entry name" value="Cu-oxidase_fam"/>
</dbReference>
<dbReference type="OrthoDB" id="2121828at2759"/>
<comment type="cofactor">
    <cofactor evidence="2">
        <name>Cu cation</name>
        <dbReference type="ChEBI" id="CHEBI:23378"/>
    </cofactor>
</comment>
<dbReference type="AlphaFoldDB" id="A0A6A4ICK7"/>
<feature type="chain" id="PRO_5025632370" description="laccase" evidence="10">
    <location>
        <begin position="19"/>
        <end position="263"/>
    </location>
</feature>
<dbReference type="PANTHER" id="PTHR11709">
    <property type="entry name" value="MULTI-COPPER OXIDASE"/>
    <property type="match status" value="1"/>
</dbReference>
<dbReference type="SUPFAM" id="SSF49503">
    <property type="entry name" value="Cupredoxins"/>
    <property type="match status" value="2"/>
</dbReference>
<sequence>MAILCLLLKLIFTRPVTVDSIQIFAGQRYSAALHCMQAVGSYWIRADPDLGSTGFDGGINFAILRYAGAPDADPTTVQSSSVLPLNDTNIIPLSNPGAPGKHRTQAADVNINLDLAFNATSLKFKYPQQATDLLPEGSVYSLPFNKAIELSIPGLAAGGPHPFHLHGHTFDVIRSAGSSTYNFDTPPRRDVVSTGVAGDNVTIRFITDNPGPWFLHCHDDWHLEAGLAIVFAEAANKVKTDNPTPSEWTKLCPIYNALSTDEH</sequence>
<keyword evidence="6" id="KW-0964">Secreted</keyword>
<evidence type="ECO:0000313" key="13">
    <source>
        <dbReference type="EMBL" id="KAE9407028.1"/>
    </source>
</evidence>
<dbReference type="GO" id="GO:0052716">
    <property type="term" value="F:hydroquinone:oxygen oxidoreductase activity"/>
    <property type="evidence" value="ECO:0007669"/>
    <property type="project" value="UniProtKB-EC"/>
</dbReference>
<comment type="similarity">
    <text evidence="4">Belongs to the multicopper oxidase family.</text>
</comment>
<keyword evidence="9" id="KW-0186">Copper</keyword>
<evidence type="ECO:0000256" key="6">
    <source>
        <dbReference type="ARBA" id="ARBA00022525"/>
    </source>
</evidence>
<dbReference type="PROSITE" id="PS00079">
    <property type="entry name" value="MULTICOPPER_OXIDASE1"/>
    <property type="match status" value="1"/>
</dbReference>
<dbReference type="PROSITE" id="PS00080">
    <property type="entry name" value="MULTICOPPER_OXIDASE2"/>
    <property type="match status" value="1"/>
</dbReference>
<reference evidence="13" key="1">
    <citation type="journal article" date="2019" name="Environ. Microbiol.">
        <title>Fungal ecological strategies reflected in gene transcription - a case study of two litter decomposers.</title>
        <authorList>
            <person name="Barbi F."/>
            <person name="Kohler A."/>
            <person name="Barry K."/>
            <person name="Baskaran P."/>
            <person name="Daum C."/>
            <person name="Fauchery L."/>
            <person name="Ihrmark K."/>
            <person name="Kuo A."/>
            <person name="LaButti K."/>
            <person name="Lipzen A."/>
            <person name="Morin E."/>
            <person name="Grigoriev I.V."/>
            <person name="Henrissat B."/>
            <person name="Lindahl B."/>
            <person name="Martin F."/>
        </authorList>
    </citation>
    <scope>NUCLEOTIDE SEQUENCE</scope>
    <source>
        <strain evidence="13">JB14</strain>
    </source>
</reference>
<dbReference type="PANTHER" id="PTHR11709:SF394">
    <property type="entry name" value="FI03373P-RELATED"/>
    <property type="match status" value="1"/>
</dbReference>
<gene>
    <name evidence="13" type="ORF">BT96DRAFT_986980</name>
</gene>
<keyword evidence="8" id="KW-0560">Oxidoreductase</keyword>
<dbReference type="GO" id="GO:0005576">
    <property type="term" value="C:extracellular region"/>
    <property type="evidence" value="ECO:0007669"/>
    <property type="project" value="UniProtKB-SubCell"/>
</dbReference>
<dbReference type="InterPro" id="IPR033138">
    <property type="entry name" value="Cu_oxidase_CS"/>
</dbReference>
<dbReference type="Proteomes" id="UP000799118">
    <property type="component" value="Unassembled WGS sequence"/>
</dbReference>
<dbReference type="Pfam" id="PF07731">
    <property type="entry name" value="Cu-oxidase_2"/>
    <property type="match status" value="1"/>
</dbReference>
<evidence type="ECO:0000259" key="12">
    <source>
        <dbReference type="Pfam" id="PF07731"/>
    </source>
</evidence>
<feature type="domain" description="Plastocyanin-like" evidence="11">
    <location>
        <begin position="12"/>
        <end position="69"/>
    </location>
</feature>
<dbReference type="Pfam" id="PF00394">
    <property type="entry name" value="Cu-oxidase"/>
    <property type="match status" value="1"/>
</dbReference>
<organism evidence="13 14">
    <name type="scientific">Gymnopus androsaceus JB14</name>
    <dbReference type="NCBI Taxonomy" id="1447944"/>
    <lineage>
        <taxon>Eukaryota</taxon>
        <taxon>Fungi</taxon>
        <taxon>Dikarya</taxon>
        <taxon>Basidiomycota</taxon>
        <taxon>Agaricomycotina</taxon>
        <taxon>Agaricomycetes</taxon>
        <taxon>Agaricomycetidae</taxon>
        <taxon>Agaricales</taxon>
        <taxon>Marasmiineae</taxon>
        <taxon>Omphalotaceae</taxon>
        <taxon>Gymnopus</taxon>
    </lineage>
</organism>
<comment type="catalytic activity">
    <reaction evidence="1">
        <text>4 hydroquinone + O2 = 4 benzosemiquinone + 2 H2O</text>
        <dbReference type="Rhea" id="RHEA:11276"/>
        <dbReference type="ChEBI" id="CHEBI:15377"/>
        <dbReference type="ChEBI" id="CHEBI:15379"/>
        <dbReference type="ChEBI" id="CHEBI:17594"/>
        <dbReference type="ChEBI" id="CHEBI:17977"/>
        <dbReference type="EC" id="1.10.3.2"/>
    </reaction>
</comment>
<dbReference type="InterPro" id="IPR002355">
    <property type="entry name" value="Cu_oxidase_Cu_BS"/>
</dbReference>
<keyword evidence="7" id="KW-0479">Metal-binding</keyword>
<dbReference type="InterPro" id="IPR011706">
    <property type="entry name" value="Cu-oxidase_C"/>
</dbReference>
<evidence type="ECO:0000256" key="10">
    <source>
        <dbReference type="SAM" id="SignalP"/>
    </source>
</evidence>
<keyword evidence="14" id="KW-1185">Reference proteome</keyword>
<protein>
    <recommendedName>
        <fullName evidence="5">laccase</fullName>
        <ecNumber evidence="5">1.10.3.2</ecNumber>
    </recommendedName>
</protein>
<evidence type="ECO:0000256" key="5">
    <source>
        <dbReference type="ARBA" id="ARBA00012297"/>
    </source>
</evidence>
<proteinExistence type="inferred from homology"/>
<dbReference type="EMBL" id="ML769398">
    <property type="protein sequence ID" value="KAE9407028.1"/>
    <property type="molecule type" value="Genomic_DNA"/>
</dbReference>
<evidence type="ECO:0000256" key="4">
    <source>
        <dbReference type="ARBA" id="ARBA00010609"/>
    </source>
</evidence>
<evidence type="ECO:0000313" key="14">
    <source>
        <dbReference type="Proteomes" id="UP000799118"/>
    </source>
</evidence>
<accession>A0A6A4ICK7</accession>
<comment type="subcellular location">
    <subcellularLocation>
        <location evidence="3">Secreted</location>
    </subcellularLocation>
</comment>
<evidence type="ECO:0000259" key="11">
    <source>
        <dbReference type="Pfam" id="PF00394"/>
    </source>
</evidence>
<keyword evidence="10" id="KW-0732">Signal</keyword>
<dbReference type="CDD" id="cd13903">
    <property type="entry name" value="CuRO_3_Tv-LCC_like"/>
    <property type="match status" value="1"/>
</dbReference>
<dbReference type="Gene3D" id="2.60.40.420">
    <property type="entry name" value="Cupredoxins - blue copper proteins"/>
    <property type="match status" value="2"/>
</dbReference>